<keyword evidence="1" id="KW-0732">Signal</keyword>
<keyword evidence="3" id="KW-1185">Reference proteome</keyword>
<accession>A0A2M9G7N8</accession>
<dbReference type="AlphaFoldDB" id="A0A2M9G7N8"/>
<dbReference type="GO" id="GO:0055085">
    <property type="term" value="P:transmembrane transport"/>
    <property type="evidence" value="ECO:0007669"/>
    <property type="project" value="InterPro"/>
</dbReference>
<evidence type="ECO:0008006" key="4">
    <source>
        <dbReference type="Google" id="ProtNLM"/>
    </source>
</evidence>
<gene>
    <name evidence="2" type="ORF">CVT23_00065</name>
</gene>
<organism evidence="2 3">
    <name type="scientific">Minwuia thermotolerans</name>
    <dbReference type="NCBI Taxonomy" id="2056226"/>
    <lineage>
        <taxon>Bacteria</taxon>
        <taxon>Pseudomonadati</taxon>
        <taxon>Pseudomonadota</taxon>
        <taxon>Alphaproteobacteria</taxon>
        <taxon>Minwuiales</taxon>
        <taxon>Minwuiaceae</taxon>
        <taxon>Minwuia</taxon>
    </lineage>
</organism>
<evidence type="ECO:0000256" key="1">
    <source>
        <dbReference type="ARBA" id="ARBA00022729"/>
    </source>
</evidence>
<dbReference type="InterPro" id="IPR018389">
    <property type="entry name" value="DctP_fam"/>
</dbReference>
<name>A0A2M9G7N8_9PROT</name>
<dbReference type="RefSeq" id="WP_109795050.1">
    <property type="nucleotide sequence ID" value="NZ_PHIG01000002.1"/>
</dbReference>
<dbReference type="EMBL" id="PHIG01000002">
    <property type="protein sequence ID" value="PJK31724.1"/>
    <property type="molecule type" value="Genomic_DNA"/>
</dbReference>
<reference evidence="2 3" key="1">
    <citation type="submission" date="2017-11" db="EMBL/GenBank/DDBJ databases">
        <title>Draft genome sequence of Rhizobiales bacterium SY3-13.</title>
        <authorList>
            <person name="Sun C."/>
        </authorList>
    </citation>
    <scope>NUCLEOTIDE SEQUENCE [LARGE SCALE GENOMIC DNA]</scope>
    <source>
        <strain evidence="2 3">SY3-13</strain>
    </source>
</reference>
<protein>
    <recommendedName>
        <fullName evidence="4">C4-dicarboxylate ABC transporter substrate-binding protein</fullName>
    </recommendedName>
</protein>
<proteinExistence type="predicted"/>
<dbReference type="PANTHER" id="PTHR33376">
    <property type="match status" value="1"/>
</dbReference>
<dbReference type="InterPro" id="IPR038404">
    <property type="entry name" value="TRAP_DctP_sf"/>
</dbReference>
<dbReference type="CDD" id="cd13666">
    <property type="entry name" value="PBP2_TRAP_DctP_like_1"/>
    <property type="match status" value="1"/>
</dbReference>
<dbReference type="PANTHER" id="PTHR33376:SF15">
    <property type="entry name" value="BLL6794 PROTEIN"/>
    <property type="match status" value="1"/>
</dbReference>
<dbReference type="Gene3D" id="3.40.190.170">
    <property type="entry name" value="Bacterial extracellular solute-binding protein, family 7"/>
    <property type="match status" value="1"/>
</dbReference>
<dbReference type="Proteomes" id="UP000229498">
    <property type="component" value="Unassembled WGS sequence"/>
</dbReference>
<dbReference type="NCBIfam" id="NF037995">
    <property type="entry name" value="TRAP_S1"/>
    <property type="match status" value="1"/>
</dbReference>
<dbReference type="Pfam" id="PF03480">
    <property type="entry name" value="DctP"/>
    <property type="match status" value="1"/>
</dbReference>
<evidence type="ECO:0000313" key="3">
    <source>
        <dbReference type="Proteomes" id="UP000229498"/>
    </source>
</evidence>
<comment type="caution">
    <text evidence="2">The sequence shown here is derived from an EMBL/GenBank/DDBJ whole genome shotgun (WGS) entry which is preliminary data.</text>
</comment>
<evidence type="ECO:0000313" key="2">
    <source>
        <dbReference type="EMBL" id="PJK31724.1"/>
    </source>
</evidence>
<dbReference type="OrthoDB" id="7239472at2"/>
<sequence length="394" mass="42423">MPAADTKNNNKNKIEYGENAMKMSKLLPGLALAATLAAAPVVAKELRVANILGSEGAVAEGYDYFAEKVKEKTDGGITMELTHGGLLLNASGVLTGVPDGIADIGFLVPPYFPGELPEFNLIGNASIVGRDAAAMTGAISEYIFTCEPCLEEHSELGHVYLGSYSTTPYHIQGTRPAGTIESLKGMKMRVGLPSQGRWAEHFGGIRVAIPGPEAFEAMSTGTIDAVLFSFAEFFNQSTVEVATHVTLLPIGVFNSTAPFSVSKTTWRDLSVSERAAMLEVAPYALAKIVAGYERDVTRAKKVAGERGIELIKPSPELVKASNEYIETDVKLGIEEAVRTTGVENAEAKMERYMGLIEKWKKLTADVDPMDTDALGALYWRHIQGKVDPETYAVQ</sequence>